<dbReference type="PANTHER" id="PTHR33446">
    <property type="entry name" value="PROTEIN TONB-RELATED"/>
    <property type="match status" value="1"/>
</dbReference>
<dbReference type="GO" id="GO:0015031">
    <property type="term" value="P:protein transport"/>
    <property type="evidence" value="ECO:0007669"/>
    <property type="project" value="UniProtKB-UniRule"/>
</dbReference>
<keyword evidence="1" id="KW-0997">Cell inner membrane</keyword>
<dbReference type="InterPro" id="IPR051045">
    <property type="entry name" value="TonB-dependent_transducer"/>
</dbReference>
<dbReference type="RefSeq" id="WP_187669997.1">
    <property type="nucleotide sequence ID" value="NZ_CAJFCI010000024.1"/>
</dbReference>
<feature type="region of interest" description="Disordered" evidence="2">
    <location>
        <begin position="67"/>
        <end position="99"/>
    </location>
</feature>
<name>A0A7U7EKJ1_9GAMM</name>
<dbReference type="GO" id="GO:0098797">
    <property type="term" value="C:plasma membrane protein complex"/>
    <property type="evidence" value="ECO:0007669"/>
    <property type="project" value="TreeGrafter"/>
</dbReference>
<evidence type="ECO:0000313" key="4">
    <source>
        <dbReference type="EMBL" id="CAD5106635.1"/>
    </source>
</evidence>
<dbReference type="EMBL" id="CAJFCI010000024">
    <property type="protein sequence ID" value="CAD5106635.1"/>
    <property type="molecule type" value="Genomic_DNA"/>
</dbReference>
<proteinExistence type="inferred from homology"/>
<dbReference type="GO" id="GO:0015891">
    <property type="term" value="P:siderophore transport"/>
    <property type="evidence" value="ECO:0007669"/>
    <property type="project" value="InterPro"/>
</dbReference>
<sequence>MSVLVMDDSSTFSLAPSYRIRWRNAVAALLAVGLHGLVLALLMAGWKPEPPAEPSVRVLTTQLVSLPTPTPPAPPAPVEPAVVPPSEPVAEPDPAPRGAPAIEQQKLEQAALARKRLEEEQRHERLAEQRRQRERERREAERRAVEAERQAEMARRAQESLLAAERARQAEAAAAASRQYLPIVKQAPDYPQRALDRSVQGDCTVEYRVNPQGGVEEPKVVGDCHPLFVRPSLAAALKFRYQPRVIDGRPVAVPGVRNTFHYRIER</sequence>
<keyword evidence="1" id="KW-0813">Transport</keyword>
<dbReference type="PROSITE" id="PS52015">
    <property type="entry name" value="TONB_CTD"/>
    <property type="match status" value="1"/>
</dbReference>
<comment type="subcellular location">
    <subcellularLocation>
        <location evidence="1">Cell inner membrane</location>
        <topology evidence="1">Single-pass membrane protein</topology>
        <orientation evidence="1">Periplasmic side</orientation>
    </subcellularLocation>
</comment>
<keyword evidence="1" id="KW-0735">Signal-anchor</keyword>
<keyword evidence="5" id="KW-1185">Reference proteome</keyword>
<gene>
    <name evidence="4" type="ORF">PSEWESI4_00901</name>
</gene>
<reference evidence="4 5" key="1">
    <citation type="submission" date="2020-08" db="EMBL/GenBank/DDBJ databases">
        <authorList>
            <person name="Criscuolo A."/>
        </authorList>
    </citation>
    <scope>NUCLEOTIDE SEQUENCE [LARGE SCALE GENOMIC DNA]</scope>
    <source>
        <strain evidence="4">CIP111764</strain>
    </source>
</reference>
<dbReference type="InterPro" id="IPR003538">
    <property type="entry name" value="TonB"/>
</dbReference>
<evidence type="ECO:0000313" key="5">
    <source>
        <dbReference type="Proteomes" id="UP000583387"/>
    </source>
</evidence>
<keyword evidence="1" id="KW-1133">Transmembrane helix</keyword>
<dbReference type="Gene3D" id="3.30.1150.10">
    <property type="match status" value="1"/>
</dbReference>
<evidence type="ECO:0000256" key="2">
    <source>
        <dbReference type="SAM" id="MobiDB-lite"/>
    </source>
</evidence>
<feature type="domain" description="TonB C-terminal" evidence="3">
    <location>
        <begin position="175"/>
        <end position="266"/>
    </location>
</feature>
<dbReference type="GO" id="GO:0031992">
    <property type="term" value="F:energy transducer activity"/>
    <property type="evidence" value="ECO:0007669"/>
    <property type="project" value="InterPro"/>
</dbReference>
<evidence type="ECO:0000256" key="1">
    <source>
        <dbReference type="RuleBase" id="RU362123"/>
    </source>
</evidence>
<dbReference type="SUPFAM" id="SSF74653">
    <property type="entry name" value="TolA/TonB C-terminal domain"/>
    <property type="match status" value="1"/>
</dbReference>
<comment type="caution">
    <text evidence="4">The sequence shown here is derived from an EMBL/GenBank/DDBJ whole genome shotgun (WGS) entry which is preliminary data.</text>
</comment>
<keyword evidence="1" id="KW-0472">Membrane</keyword>
<comment type="function">
    <text evidence="1">Interacts with outer membrane receptor proteins that carry out high-affinity binding and energy dependent uptake into the periplasmic space of specific substrates. It could act to transduce energy from the cytoplasmic membrane to specific energy-requiring processes in the outer membrane, resulting in the release into the periplasm of ligands bound by these outer membrane proteins.</text>
</comment>
<feature type="transmembrane region" description="Helical" evidence="1">
    <location>
        <begin position="25"/>
        <end position="46"/>
    </location>
</feature>
<evidence type="ECO:0000259" key="3">
    <source>
        <dbReference type="PROSITE" id="PS52015"/>
    </source>
</evidence>
<keyword evidence="1" id="KW-0653">Protein transport</keyword>
<dbReference type="AlphaFoldDB" id="A0A7U7EKJ1"/>
<dbReference type="PRINTS" id="PR01374">
    <property type="entry name" value="TONBPROTEIN"/>
</dbReference>
<dbReference type="Proteomes" id="UP000583387">
    <property type="component" value="Unassembled WGS sequence"/>
</dbReference>
<feature type="region of interest" description="Disordered" evidence="2">
    <location>
        <begin position="116"/>
        <end position="139"/>
    </location>
</feature>
<accession>A0A7U7EKJ1</accession>
<dbReference type="InterPro" id="IPR037682">
    <property type="entry name" value="TonB_C"/>
</dbReference>
<dbReference type="GO" id="GO:0055085">
    <property type="term" value="P:transmembrane transport"/>
    <property type="evidence" value="ECO:0007669"/>
    <property type="project" value="InterPro"/>
</dbReference>
<dbReference type="GO" id="GO:0030288">
    <property type="term" value="C:outer membrane-bounded periplasmic space"/>
    <property type="evidence" value="ECO:0007669"/>
    <property type="project" value="InterPro"/>
</dbReference>
<comment type="similarity">
    <text evidence="1">Belongs to the TonB family.</text>
</comment>
<keyword evidence="1" id="KW-0812">Transmembrane</keyword>
<protein>
    <recommendedName>
        <fullName evidence="1">Protein TonB</fullName>
    </recommendedName>
</protein>
<organism evidence="4 5">
    <name type="scientific">Zestomonas carbonaria</name>
    <dbReference type="NCBI Taxonomy" id="2762745"/>
    <lineage>
        <taxon>Bacteria</taxon>
        <taxon>Pseudomonadati</taxon>
        <taxon>Pseudomonadota</taxon>
        <taxon>Gammaproteobacteria</taxon>
        <taxon>Pseudomonadales</taxon>
        <taxon>Pseudomonadaceae</taxon>
        <taxon>Zestomonas</taxon>
    </lineage>
</organism>
<keyword evidence="1" id="KW-1003">Cell membrane</keyword>
<dbReference type="PANTHER" id="PTHR33446:SF2">
    <property type="entry name" value="PROTEIN TONB"/>
    <property type="match status" value="1"/>
</dbReference>
<dbReference type="Pfam" id="PF03544">
    <property type="entry name" value="TonB_C"/>
    <property type="match status" value="1"/>
</dbReference>
<feature type="compositionally biased region" description="Pro residues" evidence="2">
    <location>
        <begin position="68"/>
        <end position="97"/>
    </location>
</feature>